<keyword evidence="3" id="KW-1185">Reference proteome</keyword>
<feature type="transmembrane region" description="Helical" evidence="1">
    <location>
        <begin position="141"/>
        <end position="164"/>
    </location>
</feature>
<dbReference type="EMBL" id="JARKIE010000032">
    <property type="protein sequence ID" value="KAJ7697011.1"/>
    <property type="molecule type" value="Genomic_DNA"/>
</dbReference>
<evidence type="ECO:0000313" key="3">
    <source>
        <dbReference type="Proteomes" id="UP001221757"/>
    </source>
</evidence>
<dbReference type="Proteomes" id="UP001221757">
    <property type="component" value="Unassembled WGS sequence"/>
</dbReference>
<sequence>MLGPSLHILFLYILNTLAAGAHAALKRRNARFRDHGDERRRSIASVFAIITGKTALFVLAFPVLRAIVLAHETWSPALVACAHLCAQVLMVTYLFDMTYRHVNAILWVHHTLTLSACLFFLHVTGPSAPGPARLWLTVPMLFLGLGVGLTDLGGDVAVLTYYLAPPSAGAAYVIRMCARYLMLGRATQWVLVLSVLFRGEWHALGLGNAAVGIMGVVLLTWGAAELEEIYAILGMSQKLRLRTLANAGRTENGAEPKS</sequence>
<comment type="caution">
    <text evidence="2">The sequence shown here is derived from an EMBL/GenBank/DDBJ whole genome shotgun (WGS) entry which is preliminary data.</text>
</comment>
<feature type="transmembrane region" description="Helical" evidence="1">
    <location>
        <begin position="209"/>
        <end position="233"/>
    </location>
</feature>
<protein>
    <submittedName>
        <fullName evidence="2">Uncharacterized protein</fullName>
    </submittedName>
</protein>
<keyword evidence="1" id="KW-0472">Membrane</keyword>
<evidence type="ECO:0000313" key="2">
    <source>
        <dbReference type="EMBL" id="KAJ7697011.1"/>
    </source>
</evidence>
<evidence type="ECO:0000256" key="1">
    <source>
        <dbReference type="SAM" id="Phobius"/>
    </source>
</evidence>
<feature type="transmembrane region" description="Helical" evidence="1">
    <location>
        <begin position="46"/>
        <end position="68"/>
    </location>
</feature>
<feature type="transmembrane region" description="Helical" evidence="1">
    <location>
        <begin position="6"/>
        <end position="25"/>
    </location>
</feature>
<name>A0AAD7DQT4_MYCRO</name>
<proteinExistence type="predicted"/>
<reference evidence="2" key="1">
    <citation type="submission" date="2023-03" db="EMBL/GenBank/DDBJ databases">
        <title>Massive genome expansion in bonnet fungi (Mycena s.s.) driven by repeated elements and novel gene families across ecological guilds.</title>
        <authorList>
            <consortium name="Lawrence Berkeley National Laboratory"/>
            <person name="Harder C.B."/>
            <person name="Miyauchi S."/>
            <person name="Viragh M."/>
            <person name="Kuo A."/>
            <person name="Thoen E."/>
            <person name="Andreopoulos B."/>
            <person name="Lu D."/>
            <person name="Skrede I."/>
            <person name="Drula E."/>
            <person name="Henrissat B."/>
            <person name="Morin E."/>
            <person name="Kohler A."/>
            <person name="Barry K."/>
            <person name="LaButti K."/>
            <person name="Morin E."/>
            <person name="Salamov A."/>
            <person name="Lipzen A."/>
            <person name="Mereny Z."/>
            <person name="Hegedus B."/>
            <person name="Baldrian P."/>
            <person name="Stursova M."/>
            <person name="Weitz H."/>
            <person name="Taylor A."/>
            <person name="Grigoriev I.V."/>
            <person name="Nagy L.G."/>
            <person name="Martin F."/>
            <person name="Kauserud H."/>
        </authorList>
    </citation>
    <scope>NUCLEOTIDE SEQUENCE</scope>
    <source>
        <strain evidence="2">CBHHK067</strain>
    </source>
</reference>
<gene>
    <name evidence="2" type="ORF">B0H17DRAFT_1052618</name>
</gene>
<accession>A0AAD7DQT4</accession>
<dbReference type="AlphaFoldDB" id="A0AAD7DQT4"/>
<feature type="transmembrane region" description="Helical" evidence="1">
    <location>
        <begin position="102"/>
        <end position="121"/>
    </location>
</feature>
<keyword evidence="1" id="KW-0812">Transmembrane</keyword>
<organism evidence="2 3">
    <name type="scientific">Mycena rosella</name>
    <name type="common">Pink bonnet</name>
    <name type="synonym">Agaricus rosellus</name>
    <dbReference type="NCBI Taxonomy" id="1033263"/>
    <lineage>
        <taxon>Eukaryota</taxon>
        <taxon>Fungi</taxon>
        <taxon>Dikarya</taxon>
        <taxon>Basidiomycota</taxon>
        <taxon>Agaricomycotina</taxon>
        <taxon>Agaricomycetes</taxon>
        <taxon>Agaricomycetidae</taxon>
        <taxon>Agaricales</taxon>
        <taxon>Marasmiineae</taxon>
        <taxon>Mycenaceae</taxon>
        <taxon>Mycena</taxon>
    </lineage>
</organism>
<keyword evidence="1" id="KW-1133">Transmembrane helix</keyword>
<feature type="transmembrane region" description="Helical" evidence="1">
    <location>
        <begin position="74"/>
        <end position="95"/>
    </location>
</feature>